<proteinExistence type="predicted"/>
<organism evidence="1 2">
    <name type="scientific">Racocetra persica</name>
    <dbReference type="NCBI Taxonomy" id="160502"/>
    <lineage>
        <taxon>Eukaryota</taxon>
        <taxon>Fungi</taxon>
        <taxon>Fungi incertae sedis</taxon>
        <taxon>Mucoromycota</taxon>
        <taxon>Glomeromycotina</taxon>
        <taxon>Glomeromycetes</taxon>
        <taxon>Diversisporales</taxon>
        <taxon>Gigasporaceae</taxon>
        <taxon>Racocetra</taxon>
    </lineage>
</organism>
<feature type="non-terminal residue" evidence="1">
    <location>
        <position position="1"/>
    </location>
</feature>
<sequence length="297" mass="34536">ITQISAENQKLTGDLIVEDYPLLKKIELKNHHLNSLTVINCPNLQHVNVRDNGLTILDLSKVKIDMDKKGVESEVKEIIASQNNLTILDLTNCQQVQELLVADNADLKELKNLNQTFLKNFNLINTQIDLEKEKQTLRQRNDYLFDIIKGVNEMGKDRGLALSDLIVSPEQNEEAIKRLLIKTRNRDIANLKLKPSQEQKLDLYDKLQQTPQAVKERISELEEKLKQMEQEKGDKIKELETKLEEANNKYQQTAADKDKEIRDVKELDQAKQEYENLSKRPDLPITSQKFWDDYVYR</sequence>
<gene>
    <name evidence="1" type="ORF">RPERSI_LOCUS11393</name>
</gene>
<accession>A0ACA9PUZ4</accession>
<name>A0ACA9PUZ4_9GLOM</name>
<protein>
    <submittedName>
        <fullName evidence="1">10715_t:CDS:1</fullName>
    </submittedName>
</protein>
<evidence type="ECO:0000313" key="1">
    <source>
        <dbReference type="EMBL" id="CAG8722245.1"/>
    </source>
</evidence>
<keyword evidence="2" id="KW-1185">Reference proteome</keyword>
<dbReference type="Proteomes" id="UP000789920">
    <property type="component" value="Unassembled WGS sequence"/>
</dbReference>
<reference evidence="1" key="1">
    <citation type="submission" date="2021-06" db="EMBL/GenBank/DDBJ databases">
        <authorList>
            <person name="Kallberg Y."/>
            <person name="Tangrot J."/>
            <person name="Rosling A."/>
        </authorList>
    </citation>
    <scope>NUCLEOTIDE SEQUENCE</scope>
    <source>
        <strain evidence="1">MA461A</strain>
    </source>
</reference>
<evidence type="ECO:0000313" key="2">
    <source>
        <dbReference type="Proteomes" id="UP000789920"/>
    </source>
</evidence>
<comment type="caution">
    <text evidence="1">The sequence shown here is derived from an EMBL/GenBank/DDBJ whole genome shotgun (WGS) entry which is preliminary data.</text>
</comment>
<dbReference type="EMBL" id="CAJVQC010023439">
    <property type="protein sequence ID" value="CAG8722245.1"/>
    <property type="molecule type" value="Genomic_DNA"/>
</dbReference>